<dbReference type="InterPro" id="IPR020845">
    <property type="entry name" value="AMP-binding_CS"/>
</dbReference>
<dbReference type="InterPro" id="IPR011990">
    <property type="entry name" value="TPR-like_helical_dom_sf"/>
</dbReference>
<dbReference type="SUPFAM" id="SSF48452">
    <property type="entry name" value="TPR-like"/>
    <property type="match status" value="1"/>
</dbReference>
<evidence type="ECO:0000256" key="3">
    <source>
        <dbReference type="ARBA" id="ARBA00023051"/>
    </source>
</evidence>
<evidence type="ECO:0000256" key="2">
    <source>
        <dbReference type="ARBA" id="ARBA00022737"/>
    </source>
</evidence>
<organism evidence="6 7">
    <name type="scientific">Actinidia rufa</name>
    <dbReference type="NCBI Taxonomy" id="165716"/>
    <lineage>
        <taxon>Eukaryota</taxon>
        <taxon>Viridiplantae</taxon>
        <taxon>Streptophyta</taxon>
        <taxon>Embryophyta</taxon>
        <taxon>Tracheophyta</taxon>
        <taxon>Spermatophyta</taxon>
        <taxon>Magnoliopsida</taxon>
        <taxon>eudicotyledons</taxon>
        <taxon>Gunneridae</taxon>
        <taxon>Pentapetalae</taxon>
        <taxon>asterids</taxon>
        <taxon>Ericales</taxon>
        <taxon>Actinidiaceae</taxon>
        <taxon>Actinidia</taxon>
    </lineage>
</organism>
<dbReference type="Proteomes" id="UP000585474">
    <property type="component" value="Unassembled WGS sequence"/>
</dbReference>
<dbReference type="InterPro" id="IPR002885">
    <property type="entry name" value="PPR_rpt"/>
</dbReference>
<dbReference type="GO" id="GO:0005783">
    <property type="term" value="C:endoplasmic reticulum"/>
    <property type="evidence" value="ECO:0007669"/>
    <property type="project" value="TreeGrafter"/>
</dbReference>
<reference evidence="6 7" key="1">
    <citation type="submission" date="2019-07" db="EMBL/GenBank/DDBJ databases">
        <title>De Novo Assembly of kiwifruit Actinidia rufa.</title>
        <authorList>
            <person name="Sugita-Konishi S."/>
            <person name="Sato K."/>
            <person name="Mori E."/>
            <person name="Abe Y."/>
            <person name="Kisaki G."/>
            <person name="Hamano K."/>
            <person name="Suezawa K."/>
            <person name="Otani M."/>
            <person name="Fukuda T."/>
            <person name="Manabe T."/>
            <person name="Gomi K."/>
            <person name="Tabuchi M."/>
            <person name="Akimitsu K."/>
            <person name="Kataoka I."/>
        </authorList>
    </citation>
    <scope>NUCLEOTIDE SEQUENCE [LARGE SCALE GENOMIC DNA]</scope>
    <source>
        <strain evidence="7">cv. Fuchu</strain>
    </source>
</reference>
<evidence type="ECO:0000313" key="7">
    <source>
        <dbReference type="Proteomes" id="UP000585474"/>
    </source>
</evidence>
<protein>
    <submittedName>
        <fullName evidence="6">AMP-dependent synthetase and ligase family protein</fullName>
    </submittedName>
</protein>
<evidence type="ECO:0000256" key="4">
    <source>
        <dbReference type="PROSITE-ProRule" id="PRU00708"/>
    </source>
</evidence>
<feature type="repeat" description="PPR" evidence="4">
    <location>
        <begin position="577"/>
        <end position="611"/>
    </location>
</feature>
<dbReference type="Pfam" id="PF01535">
    <property type="entry name" value="PPR"/>
    <property type="match status" value="3"/>
</dbReference>
<feature type="domain" description="AMP-dependent synthetase/ligase" evidence="5">
    <location>
        <begin position="303"/>
        <end position="404"/>
    </location>
</feature>
<dbReference type="OrthoDB" id="185373at2759"/>
<feature type="domain" description="AMP-dependent synthetase/ligase" evidence="5">
    <location>
        <begin position="52"/>
        <end position="300"/>
    </location>
</feature>
<dbReference type="SUPFAM" id="SSF56801">
    <property type="entry name" value="Acetyl-CoA synthetase-like"/>
    <property type="match status" value="1"/>
</dbReference>
<keyword evidence="3" id="KW-0587">Phenylpropanoid metabolism</keyword>
<dbReference type="Pfam" id="PF20431">
    <property type="entry name" value="E_motif"/>
    <property type="match status" value="1"/>
</dbReference>
<gene>
    <name evidence="6" type="ORF">Acr_17g0000640</name>
</gene>
<dbReference type="Pfam" id="PF00501">
    <property type="entry name" value="AMP-binding"/>
    <property type="match status" value="2"/>
</dbReference>
<comment type="pathway">
    <text evidence="1">Phytoalexin biosynthesis; 3,4',5-trihydroxystilbene biosynthesis; 3,4',5-trihydroxystilbene from trans-4-coumarate: step 1/2.</text>
</comment>
<comment type="caution">
    <text evidence="6">The sequence shown here is derived from an EMBL/GenBank/DDBJ whole genome shotgun (WGS) entry which is preliminary data.</text>
</comment>
<dbReference type="InterPro" id="IPR042099">
    <property type="entry name" value="ANL_N_sf"/>
</dbReference>
<keyword evidence="2" id="KW-0677">Repeat</keyword>
<dbReference type="PROSITE" id="PS00455">
    <property type="entry name" value="AMP_BINDING"/>
    <property type="match status" value="1"/>
</dbReference>
<dbReference type="Gene3D" id="3.40.50.12780">
    <property type="entry name" value="N-terminal domain of ligase-like"/>
    <property type="match status" value="2"/>
</dbReference>
<accession>A0A7J0G0M7</accession>
<evidence type="ECO:0000313" key="6">
    <source>
        <dbReference type="EMBL" id="GFZ04492.1"/>
    </source>
</evidence>
<dbReference type="GO" id="GO:0009698">
    <property type="term" value="P:phenylpropanoid metabolic process"/>
    <property type="evidence" value="ECO:0007669"/>
    <property type="project" value="UniProtKB-KW"/>
</dbReference>
<dbReference type="PROSITE" id="PS51375">
    <property type="entry name" value="PPR"/>
    <property type="match status" value="5"/>
</dbReference>
<keyword evidence="7" id="KW-1185">Reference proteome</keyword>
<dbReference type="GO" id="GO:0010025">
    <property type="term" value="P:wax biosynthetic process"/>
    <property type="evidence" value="ECO:0007669"/>
    <property type="project" value="TreeGrafter"/>
</dbReference>
<dbReference type="InterPro" id="IPR000873">
    <property type="entry name" value="AMP-dep_synth/lig_dom"/>
</dbReference>
<evidence type="ECO:0000259" key="5">
    <source>
        <dbReference type="Pfam" id="PF00501"/>
    </source>
</evidence>
<sequence>MSMFAVAVEEGREGKDGKPSVGPVYRNILAKNGFPEPDPDLTTAWDSFRVSVEKYPSNRMLGWREFKDGEFGPYLWKTYKEVYEEVLHVGSALRASGAEPGSRIGIYGSNCPQWIVAMEACNAHSLICVPLYDTLGSGAVNFIIDHAEIDFIFVQDKKVKELLNPECTHAKRLKLIVCFTSLMEDDKEKTVSIDVKLYSWNEFLHMGRENPSELSPAQPFNIGTIMYTSGTSGDPKGVILTHENIATNIIGMDLFMEHFEDKMTVDDVYISFLPLAHILDRVIEEYFFHKGASVGYYHGVKSRLGGRLRLIVSGGAPLSSEVEEFLRVTSCAFVLQGYGLTENCGLGTVGFPDEMSMMLGTVGPPFVYSELRLEEVPEMGYDPLGNPPRGEICLRGKAAFAGYYKNPELTGETLRDGWFHTGGDIGEILPNGAVKIIDRKKHLIKLSQGEYVALEYLEKVYSITPIVEDIWVYGDSFKSMLVAVVVLHEDNTRNWANQNGHKGSLSELCSLNQLQDYVLLELKSTAERNKERYSLRPRAKICTISTALLNDMINGYIRNDKMNDARQLFDENPLSRNVVSWNSLFSGYIKHDQIHLAQQVFDEMPMRDVISWNIMFSGLHKMRNPRGIYHCFLQMGRDGLRPNEFTFSILISGLMNTGFSLLIPQIHGLAFQFSLNSSLFVGSALMRGYTYFGDRKNLCQVFDEISVKDVTSWNALVLGYMELGLPGEARRAFDMMPEKNIISWTTLVDGYICNKKLDEARSIFDECSERNVVLWTAMISGYVQWGEFVHALELFLLMWKSGTRPNQFTFSSALDACAGCSSLLTGKQVHSNMLKSGIPSDVILSTSLVDMYAKCGDIEAAFCIFESMPKKNLVSWNSIIGGCARHGLATRALEVFERMTMSGVEPDRITFVNVLSACVHGGLVEEGKRHFNSMGTDYGIKAEMEHYACMVDLYGRAGFLERAVKLIEGMPFEPDVVVWGTMLATCGLHSSLELGEFAAKGIRTLQKDHPAVYLLLSKIHSEQEIWDTVIELRKMMKHRRAKKQKAGSWIESSIVVQ</sequence>
<evidence type="ECO:0000256" key="1">
    <source>
        <dbReference type="ARBA" id="ARBA00004930"/>
    </source>
</evidence>
<feature type="repeat" description="PPR" evidence="4">
    <location>
        <begin position="709"/>
        <end position="743"/>
    </location>
</feature>
<dbReference type="GO" id="GO:0010143">
    <property type="term" value="P:cutin biosynthetic process"/>
    <property type="evidence" value="ECO:0007669"/>
    <property type="project" value="TreeGrafter"/>
</dbReference>
<dbReference type="PANTHER" id="PTHR43272:SF6">
    <property type="entry name" value="LONG CHAIN ACYL-COA SYNTHETASE 1"/>
    <property type="match status" value="1"/>
</dbReference>
<dbReference type="UniPathway" id="UPA00372">
    <property type="reaction ID" value="UER00547"/>
</dbReference>
<feature type="repeat" description="PPR" evidence="4">
    <location>
        <begin position="841"/>
        <end position="871"/>
    </location>
</feature>
<keyword evidence="6" id="KW-0436">Ligase</keyword>
<name>A0A7J0G0M7_9ERIC</name>
<dbReference type="GO" id="GO:0016020">
    <property type="term" value="C:membrane"/>
    <property type="evidence" value="ECO:0007669"/>
    <property type="project" value="TreeGrafter"/>
</dbReference>
<dbReference type="Gene3D" id="1.25.40.10">
    <property type="entry name" value="Tetratricopeptide repeat domain"/>
    <property type="match status" value="4"/>
</dbReference>
<dbReference type="NCBIfam" id="TIGR00756">
    <property type="entry name" value="PPR"/>
    <property type="match status" value="4"/>
</dbReference>
<dbReference type="Pfam" id="PF13041">
    <property type="entry name" value="PPR_2"/>
    <property type="match status" value="3"/>
</dbReference>
<feature type="repeat" description="PPR" evidence="4">
    <location>
        <begin position="771"/>
        <end position="805"/>
    </location>
</feature>
<proteinExistence type="predicted"/>
<dbReference type="EMBL" id="BJWL01000017">
    <property type="protein sequence ID" value="GFZ04492.1"/>
    <property type="molecule type" value="Genomic_DNA"/>
</dbReference>
<dbReference type="GO" id="GO:0004467">
    <property type="term" value="F:long-chain fatty acid-CoA ligase activity"/>
    <property type="evidence" value="ECO:0007669"/>
    <property type="project" value="UniProtKB-ARBA"/>
</dbReference>
<feature type="repeat" description="PPR" evidence="4">
    <location>
        <begin position="872"/>
        <end position="906"/>
    </location>
</feature>
<dbReference type="InterPro" id="IPR046848">
    <property type="entry name" value="E_motif"/>
</dbReference>
<dbReference type="AlphaFoldDB" id="A0A7J0G0M7"/>
<dbReference type="FunFam" id="1.25.40.10:FF:000090">
    <property type="entry name" value="Pentatricopeptide repeat-containing protein, chloroplastic"/>
    <property type="match status" value="1"/>
</dbReference>
<dbReference type="PANTHER" id="PTHR43272">
    <property type="entry name" value="LONG-CHAIN-FATTY-ACID--COA LIGASE"/>
    <property type="match status" value="1"/>
</dbReference>